<accession>A0A5C6GQ50</accession>
<dbReference type="PANTHER" id="PTHR37012">
    <property type="entry name" value="B-ZIP TRANSCRIPTION FACTOR (EUROFUNG)-RELATED"/>
    <property type="match status" value="1"/>
</dbReference>
<proteinExistence type="predicted"/>
<evidence type="ECO:0008006" key="4">
    <source>
        <dbReference type="Google" id="ProtNLM"/>
    </source>
</evidence>
<evidence type="ECO:0000313" key="2">
    <source>
        <dbReference type="EMBL" id="TWU79063.1"/>
    </source>
</evidence>
<dbReference type="EMBL" id="SBHS01000001">
    <property type="protein sequence ID" value="TWU79063.1"/>
    <property type="molecule type" value="Genomic_DNA"/>
</dbReference>
<feature type="region of interest" description="Disordered" evidence="1">
    <location>
        <begin position="1"/>
        <end position="39"/>
    </location>
</feature>
<evidence type="ECO:0000313" key="3">
    <source>
        <dbReference type="Proteomes" id="UP000317257"/>
    </source>
</evidence>
<organism evidence="2 3">
    <name type="scientific">Metarhizium rileyi (strain RCEF 4871)</name>
    <name type="common">Nomuraea rileyi</name>
    <dbReference type="NCBI Taxonomy" id="1649241"/>
    <lineage>
        <taxon>Eukaryota</taxon>
        <taxon>Fungi</taxon>
        <taxon>Dikarya</taxon>
        <taxon>Ascomycota</taxon>
        <taxon>Pezizomycotina</taxon>
        <taxon>Sordariomycetes</taxon>
        <taxon>Hypocreomycetidae</taxon>
        <taxon>Hypocreales</taxon>
        <taxon>Clavicipitaceae</taxon>
        <taxon>Metarhizium</taxon>
    </lineage>
</organism>
<comment type="caution">
    <text evidence="2">The sequence shown here is derived from an EMBL/GenBank/DDBJ whole genome shotgun (WGS) entry which is preliminary data.</text>
</comment>
<evidence type="ECO:0000256" key="1">
    <source>
        <dbReference type="SAM" id="MobiDB-lite"/>
    </source>
</evidence>
<reference evidence="3" key="1">
    <citation type="submission" date="2018-12" db="EMBL/GenBank/DDBJ databases">
        <title>The complete genome of Metarhizium rileyi, a key fungal pathogen of Lepidoptera.</title>
        <authorList>
            <person name="Binneck E."/>
            <person name="Lastra C.C.L."/>
            <person name="Sosa-Gomez D.R."/>
        </authorList>
    </citation>
    <scope>NUCLEOTIDE SEQUENCE [LARGE SCALE GENOMIC DNA]</scope>
    <source>
        <strain evidence="3">Cep018-CH2</strain>
    </source>
</reference>
<feature type="compositionally biased region" description="Polar residues" evidence="1">
    <location>
        <begin position="1"/>
        <end position="10"/>
    </location>
</feature>
<gene>
    <name evidence="2" type="ORF">ED733_008608</name>
</gene>
<dbReference type="PANTHER" id="PTHR37012:SF2">
    <property type="entry name" value="BZIP DOMAIN-CONTAINING PROTEIN-RELATED"/>
    <property type="match status" value="1"/>
</dbReference>
<dbReference type="Proteomes" id="UP000317257">
    <property type="component" value="Unassembled WGS sequence"/>
</dbReference>
<dbReference type="CDD" id="cd14688">
    <property type="entry name" value="bZIP_YAP"/>
    <property type="match status" value="1"/>
</dbReference>
<name>A0A5C6GQ50_METRR</name>
<sequence>MPTPSSNASDPGSRIAKRQGPRAASNLSSTQLERKRANDRECQRVIRARNKERIARLEHELHQLRNRDLDREMRHLMWCNRALETELRHLRALVGLCSDPAVYHPPGMLDARFPDDLVPKPANYASTCLEVPCQFVGSPSPDCSSVSSVWMAPASYAPAGHVTDDTLGNSFPVAAADLDGFGRSTSNPSDPSEDGGTIMAINRPVLERQWIDVSAKETSSFPSFV</sequence>
<protein>
    <recommendedName>
        <fullName evidence="4">BZIP domain-containing protein</fullName>
    </recommendedName>
</protein>
<dbReference type="AlphaFoldDB" id="A0A5C6GQ50"/>